<accession>A0ABN5W9S8</accession>
<name>A0ABN5W9S8_9SPHN</name>
<evidence type="ECO:0000313" key="4">
    <source>
        <dbReference type="Proteomes" id="UP001059971"/>
    </source>
</evidence>
<feature type="compositionally biased region" description="Low complexity" evidence="1">
    <location>
        <begin position="676"/>
        <end position="687"/>
    </location>
</feature>
<feature type="signal peptide" evidence="2">
    <location>
        <begin position="1"/>
        <end position="19"/>
    </location>
</feature>
<dbReference type="Proteomes" id="UP001059971">
    <property type="component" value="Chromosome 1"/>
</dbReference>
<evidence type="ECO:0000256" key="2">
    <source>
        <dbReference type="SAM" id="SignalP"/>
    </source>
</evidence>
<sequence>MMTMLTSLKALLFATPASPGVKTDAMSADGSTDFAQVLNSVGTMPTVAAQPAAPVAAATESVAPVINSIENQEIDVPDWHPAIAISTPPVASVAPLPKSGKPQTTVQLVVALSEVDEAFAPATPATPAAPVEPPVEIVSLNDDDARDDISLPQQAQGAGAASALPATIMVAKAPIASATVERSVPAPVKAHPARPHDAVSVDPVAASLPTETSGALDTHEPSASEDETMPVAQDDRQPPAQPTAPVPIAAPVVAQPEIAPAEAAPAEAVQAKKAAGPSPVSRSTAAPSPMPRSVPDASVDRPSLIAAEATASPSPVIPMPPTVASNDVAPMPVEAAPLASVAPAPEASAVSPLPTQAAIASADLPVEQRSIGKPAAMPAPDATHPASQPAPATLMQNADLAPAARPVPQATPASPVAAPIAETLSATPVVTPAPAASEANDLDQPIDIAQASLPTGPTKPRAEAVSLLQLVRDHMSLRAPRRTETAASVRDTVPDAAPAILPTAMNDGISMLAPLVQPSTPPLATIATAIPTVDLSASLGAQVVDMSVSGQWIDGLARDIAGLSANGAQGRFQINADQLGPIQVDIRQGADGAAVSLTVATDAAEQALRQEGDRLKLDAGLSAVRISEVKIERAPPVAETARADSGGNQNSSQQPSGGQGQNAHQAMGQGAGQGMMGQSSAQSHMQGRGQPRENIAFGHKAGSDAAVLNHTDVGENAGGAVRARYA</sequence>
<keyword evidence="4" id="KW-1185">Reference proteome</keyword>
<proteinExistence type="predicted"/>
<evidence type="ECO:0008006" key="5">
    <source>
        <dbReference type="Google" id="ProtNLM"/>
    </source>
</evidence>
<keyword evidence="2" id="KW-0732">Signal</keyword>
<protein>
    <recommendedName>
        <fullName evidence="5">Flagellar hook-length control protein-like C-terminal domain-containing protein</fullName>
    </recommendedName>
</protein>
<dbReference type="EMBL" id="AP018817">
    <property type="protein sequence ID" value="BBF69023.1"/>
    <property type="molecule type" value="Genomic_DNA"/>
</dbReference>
<dbReference type="RefSeq" id="WP_261936250.1">
    <property type="nucleotide sequence ID" value="NZ_AP018817.1"/>
</dbReference>
<dbReference type="InterPro" id="IPR038610">
    <property type="entry name" value="FliK-like_C_sf"/>
</dbReference>
<reference evidence="3" key="1">
    <citation type="submission" date="2018-07" db="EMBL/GenBank/DDBJ databases">
        <title>Complete genome sequence of Sphingomonas bisphenolicum strain AO1, a bisphenol A degradative bacterium isolated from Japanese farm field.</title>
        <authorList>
            <person name="Murakami M."/>
            <person name="Koh M."/>
            <person name="Koba S."/>
            <person name="Matsumura Y."/>
        </authorList>
    </citation>
    <scope>NUCLEOTIDE SEQUENCE</scope>
    <source>
        <strain evidence="3">AO1</strain>
    </source>
</reference>
<organism evidence="3 4">
    <name type="scientific">Sphingomonas bisphenolicum</name>
    <dbReference type="NCBI Taxonomy" id="296544"/>
    <lineage>
        <taxon>Bacteria</taxon>
        <taxon>Pseudomonadati</taxon>
        <taxon>Pseudomonadota</taxon>
        <taxon>Alphaproteobacteria</taxon>
        <taxon>Sphingomonadales</taxon>
        <taxon>Sphingomonadaceae</taxon>
        <taxon>Sphingomonas</taxon>
    </lineage>
</organism>
<feature type="region of interest" description="Disordered" evidence="1">
    <location>
        <begin position="635"/>
        <end position="703"/>
    </location>
</feature>
<evidence type="ECO:0000313" key="3">
    <source>
        <dbReference type="EMBL" id="BBF69023.1"/>
    </source>
</evidence>
<feature type="compositionally biased region" description="Low complexity" evidence="1">
    <location>
        <begin position="263"/>
        <end position="275"/>
    </location>
</feature>
<evidence type="ECO:0000256" key="1">
    <source>
        <dbReference type="SAM" id="MobiDB-lite"/>
    </source>
</evidence>
<feature type="region of interest" description="Disordered" evidence="1">
    <location>
        <begin position="210"/>
        <end position="245"/>
    </location>
</feature>
<gene>
    <name evidence="3" type="ORF">SBA_ch1_12230</name>
</gene>
<feature type="region of interest" description="Disordered" evidence="1">
    <location>
        <begin position="263"/>
        <end position="299"/>
    </location>
</feature>
<feature type="chain" id="PRO_5047002544" description="Flagellar hook-length control protein-like C-terminal domain-containing protein" evidence="2">
    <location>
        <begin position="20"/>
        <end position="726"/>
    </location>
</feature>
<feature type="compositionally biased region" description="Low complexity" evidence="1">
    <location>
        <begin position="645"/>
        <end position="668"/>
    </location>
</feature>
<dbReference type="Gene3D" id="3.30.750.140">
    <property type="match status" value="1"/>
</dbReference>